<feature type="domain" description="ENPP1-3/EXOG-like endonuclease/phosphodiesterase" evidence="9">
    <location>
        <begin position="318"/>
        <end position="519"/>
    </location>
</feature>
<dbReference type="Pfam" id="PF01223">
    <property type="entry name" value="Endonuclease_NS"/>
    <property type="match status" value="1"/>
</dbReference>
<dbReference type="Gene3D" id="2.60.40.2620">
    <property type="entry name" value="Fimbrillin-like"/>
    <property type="match status" value="1"/>
</dbReference>
<keyword evidence="8" id="KW-0472">Membrane</keyword>
<dbReference type="InterPro" id="IPR042278">
    <property type="entry name" value="Mfa-like_1_N"/>
</dbReference>
<keyword evidence="8" id="KW-1133">Transmembrane helix</keyword>
<evidence type="ECO:0000256" key="4">
    <source>
        <dbReference type="ARBA" id="ARBA00022723"/>
    </source>
</evidence>
<dbReference type="InterPro" id="IPR044929">
    <property type="entry name" value="DNA/RNA_non-sp_Endonuclease_sf"/>
</dbReference>
<evidence type="ECO:0000256" key="8">
    <source>
        <dbReference type="SAM" id="Phobius"/>
    </source>
</evidence>
<dbReference type="GO" id="GO:0004519">
    <property type="term" value="F:endonuclease activity"/>
    <property type="evidence" value="ECO:0007669"/>
    <property type="project" value="UniProtKB-KW"/>
</dbReference>
<dbReference type="InterPro" id="IPR018524">
    <property type="entry name" value="DNA/RNA_endonuclease_AS"/>
</dbReference>
<dbReference type="SMART" id="SM00477">
    <property type="entry name" value="NUC"/>
    <property type="match status" value="1"/>
</dbReference>
<organism evidence="11 12">
    <name type="scientific">Sphingobacterium kitahiroshimense</name>
    <dbReference type="NCBI Taxonomy" id="470446"/>
    <lineage>
        <taxon>Bacteria</taxon>
        <taxon>Pseudomonadati</taxon>
        <taxon>Bacteroidota</taxon>
        <taxon>Sphingobacteriia</taxon>
        <taxon>Sphingobacteriales</taxon>
        <taxon>Sphingobacteriaceae</taxon>
        <taxon>Sphingobacterium</taxon>
    </lineage>
</organism>
<dbReference type="EMBL" id="JBDJNQ010000003">
    <property type="protein sequence ID" value="MEN5377091.1"/>
    <property type="molecule type" value="Genomic_DNA"/>
</dbReference>
<dbReference type="SUPFAM" id="SSF54060">
    <property type="entry name" value="His-Me finger endonucleases"/>
    <property type="match status" value="1"/>
</dbReference>
<comment type="similarity">
    <text evidence="2">Belongs to the DNA/RNA non-specific endonuclease family.</text>
</comment>
<name>A0ABV0BQN6_9SPHI</name>
<dbReference type="PROSITE" id="PS01070">
    <property type="entry name" value="NUCLEASE_NON_SPEC"/>
    <property type="match status" value="1"/>
</dbReference>
<evidence type="ECO:0000313" key="11">
    <source>
        <dbReference type="EMBL" id="MEN5377091.1"/>
    </source>
</evidence>
<feature type="domain" description="DNA/RNA non-specific endonuclease/pyrophosphatase/phosphodiesterase" evidence="10">
    <location>
        <begin position="317"/>
        <end position="519"/>
    </location>
</feature>
<dbReference type="Gene3D" id="3.40.570.10">
    <property type="entry name" value="Extracellular Endonuclease, subunit A"/>
    <property type="match status" value="1"/>
</dbReference>
<dbReference type="Proteomes" id="UP001409291">
    <property type="component" value="Unassembled WGS sequence"/>
</dbReference>
<keyword evidence="6" id="KW-0378">Hydrolase</keyword>
<dbReference type="InterPro" id="IPR044925">
    <property type="entry name" value="His-Me_finger_sf"/>
</dbReference>
<dbReference type="PANTHER" id="PTHR13966:SF5">
    <property type="entry name" value="ENDONUCLEASE G, MITOCHONDRIAL"/>
    <property type="match status" value="1"/>
</dbReference>
<comment type="cofactor">
    <cofactor evidence="1">
        <name>Mg(2+)</name>
        <dbReference type="ChEBI" id="CHEBI:18420"/>
    </cofactor>
</comment>
<dbReference type="PROSITE" id="PS51257">
    <property type="entry name" value="PROKAR_LIPOPROTEIN"/>
    <property type="match status" value="1"/>
</dbReference>
<dbReference type="InterPro" id="IPR001604">
    <property type="entry name" value="Endo_G_ENPP1-like_dom"/>
</dbReference>
<dbReference type="CDD" id="cd13120">
    <property type="entry name" value="BF2867_like_N"/>
    <property type="match status" value="1"/>
</dbReference>
<keyword evidence="5 11" id="KW-0255">Endonuclease</keyword>
<keyword evidence="12" id="KW-1185">Reference proteome</keyword>
<gene>
    <name evidence="11" type="ORF">ABE541_07445</name>
</gene>
<keyword evidence="4" id="KW-0479">Metal-binding</keyword>
<evidence type="ECO:0000256" key="7">
    <source>
        <dbReference type="ARBA" id="ARBA00022842"/>
    </source>
</evidence>
<protein>
    <submittedName>
        <fullName evidence="11">DNA/RNA non-specific endonuclease</fullName>
    </submittedName>
</protein>
<comment type="caution">
    <text evidence="11">The sequence shown here is derived from an EMBL/GenBank/DDBJ whole genome shotgun (WGS) entry which is preliminary data.</text>
</comment>
<dbReference type="Pfam" id="PF13149">
    <property type="entry name" value="Mfa_like_1"/>
    <property type="match status" value="1"/>
</dbReference>
<proteinExistence type="inferred from homology"/>
<dbReference type="InterPro" id="IPR025049">
    <property type="entry name" value="Mfa-like_1"/>
</dbReference>
<dbReference type="SMART" id="SM00892">
    <property type="entry name" value="Endonuclease_NS"/>
    <property type="match status" value="1"/>
</dbReference>
<dbReference type="InterPro" id="IPR040255">
    <property type="entry name" value="Non-specific_endonuclease"/>
</dbReference>
<keyword evidence="3" id="KW-0540">Nuclease</keyword>
<dbReference type="RefSeq" id="WP_183918232.1">
    <property type="nucleotide sequence ID" value="NZ_JBDJLH010000004.1"/>
</dbReference>
<evidence type="ECO:0000256" key="2">
    <source>
        <dbReference type="ARBA" id="ARBA00010052"/>
    </source>
</evidence>
<evidence type="ECO:0000313" key="12">
    <source>
        <dbReference type="Proteomes" id="UP001409291"/>
    </source>
</evidence>
<evidence type="ECO:0000259" key="9">
    <source>
        <dbReference type="SMART" id="SM00477"/>
    </source>
</evidence>
<keyword evidence="7" id="KW-0460">Magnesium</keyword>
<reference evidence="11 12" key="1">
    <citation type="submission" date="2024-04" db="EMBL/GenBank/DDBJ databases">
        <title>WGS of bacteria from Torrens River.</title>
        <authorList>
            <person name="Wyrsch E.R."/>
            <person name="Drigo B."/>
        </authorList>
    </citation>
    <scope>NUCLEOTIDE SEQUENCE [LARGE SCALE GENOMIC DNA]</scope>
    <source>
        <strain evidence="11 12">TWI391</strain>
    </source>
</reference>
<dbReference type="PANTHER" id="PTHR13966">
    <property type="entry name" value="ENDONUCLEASE RELATED"/>
    <property type="match status" value="1"/>
</dbReference>
<keyword evidence="8" id="KW-0812">Transmembrane</keyword>
<evidence type="ECO:0000259" key="10">
    <source>
        <dbReference type="SMART" id="SM00892"/>
    </source>
</evidence>
<dbReference type="Gene3D" id="2.60.40.2630">
    <property type="match status" value="1"/>
</dbReference>
<accession>A0ABV0BQN6</accession>
<evidence type="ECO:0000256" key="1">
    <source>
        <dbReference type="ARBA" id="ARBA00001946"/>
    </source>
</evidence>
<evidence type="ECO:0000256" key="3">
    <source>
        <dbReference type="ARBA" id="ARBA00022722"/>
    </source>
</evidence>
<dbReference type="InterPro" id="IPR020821">
    <property type="entry name" value="ENPP1-3/EXOG-like_nuc-like"/>
</dbReference>
<evidence type="ECO:0000256" key="5">
    <source>
        <dbReference type="ARBA" id="ARBA00022759"/>
    </source>
</evidence>
<evidence type="ECO:0000256" key="6">
    <source>
        <dbReference type="ARBA" id="ARBA00022801"/>
    </source>
</evidence>
<sequence length="530" mass="60914">MIKKTRTTKTKFLKKVVYFIITFLVVYACRKNQIRIDQNAVHFTATIVEENQNRAIGTTWQKGDEIGIFMIESGMPLSTSSIVNGTNNHMFFINGSLFQTTEELFLPEKSVDFIAYYPFKIISDYQYILDITDQSNQAKIDLMYAKNAKAINKGNNNIPLIFERQLSKISIKLTVANIDERGYEEMKVVMPKLNTLGSFDLVTGKLAVNKDSQKDIEGKVINNHDGTAFVEFFLFPGENITGKTIQFLTSDNTKFTWKLPKVNKLKRANQYSFDVKIDNGISDGGIVATQPYLEIPEITKLKKDEVFIQHFLPDDPKRRNYTMLYDKVKKMAYWVAYPLHSSYLGNAKRTDDWQYDPAIAMEFQPTLFKGFGTSGYDRGHQLPSADRNFNNAQNKTTFYFSNMTAQVSKLNQGVWANLENKVRTWTAQCDTLYVVTGAMPNTKSNTAIEYIIDNKNIEIARPKYYFKALAMKKGKNYYTIAYKMDNETPSSNKFEKYQMTVSELEKVTGFNLFPDLNATQKQNIDANIWR</sequence>
<feature type="transmembrane region" description="Helical" evidence="8">
    <location>
        <begin position="12"/>
        <end position="28"/>
    </location>
</feature>
<dbReference type="CDD" id="cd00091">
    <property type="entry name" value="NUC"/>
    <property type="match status" value="1"/>
</dbReference>